<dbReference type="HOGENOM" id="CLU_010194_9_7_1"/>
<name>A0A072PME9_9EURO</name>
<comment type="similarity">
    <text evidence="1">Belongs to the short-chain dehydrogenases/reductases (SDR) family.</text>
</comment>
<evidence type="ECO:0000313" key="3">
    <source>
        <dbReference type="Proteomes" id="UP000027920"/>
    </source>
</evidence>
<dbReference type="Pfam" id="PF00106">
    <property type="entry name" value="adh_short"/>
    <property type="match status" value="1"/>
</dbReference>
<dbReference type="PANTHER" id="PTHR43544:SF12">
    <property type="entry name" value="NAD(P)-BINDING ROSSMANN-FOLD SUPERFAMILY PROTEIN"/>
    <property type="match status" value="1"/>
</dbReference>
<dbReference type="InterPro" id="IPR051468">
    <property type="entry name" value="Fungal_SecMetab_SDRs"/>
</dbReference>
<keyword evidence="3" id="KW-1185">Reference proteome</keyword>
<dbReference type="RefSeq" id="XP_013263834.1">
    <property type="nucleotide sequence ID" value="XM_013408380.1"/>
</dbReference>
<comment type="caution">
    <text evidence="2">The sequence shown here is derived from an EMBL/GenBank/DDBJ whole genome shotgun (WGS) entry which is preliminary data.</text>
</comment>
<dbReference type="GO" id="GO:0005737">
    <property type="term" value="C:cytoplasm"/>
    <property type="evidence" value="ECO:0007669"/>
    <property type="project" value="TreeGrafter"/>
</dbReference>
<reference evidence="2 3" key="1">
    <citation type="submission" date="2013-03" db="EMBL/GenBank/DDBJ databases">
        <title>The Genome Sequence of Exophiala aquamarina CBS 119918.</title>
        <authorList>
            <consortium name="The Broad Institute Genomics Platform"/>
            <person name="Cuomo C."/>
            <person name="de Hoog S."/>
            <person name="Gorbushina A."/>
            <person name="Walker B."/>
            <person name="Young S.K."/>
            <person name="Zeng Q."/>
            <person name="Gargeya S."/>
            <person name="Fitzgerald M."/>
            <person name="Haas B."/>
            <person name="Abouelleil A."/>
            <person name="Allen A.W."/>
            <person name="Alvarado L."/>
            <person name="Arachchi H.M."/>
            <person name="Berlin A.M."/>
            <person name="Chapman S.B."/>
            <person name="Gainer-Dewar J."/>
            <person name="Goldberg J."/>
            <person name="Griggs A."/>
            <person name="Gujja S."/>
            <person name="Hansen M."/>
            <person name="Howarth C."/>
            <person name="Imamovic A."/>
            <person name="Ireland A."/>
            <person name="Larimer J."/>
            <person name="McCowan C."/>
            <person name="Murphy C."/>
            <person name="Pearson M."/>
            <person name="Poon T.W."/>
            <person name="Priest M."/>
            <person name="Roberts A."/>
            <person name="Saif S."/>
            <person name="Shea T."/>
            <person name="Sisk P."/>
            <person name="Sykes S."/>
            <person name="Wortman J."/>
            <person name="Nusbaum C."/>
            <person name="Birren B."/>
        </authorList>
    </citation>
    <scope>NUCLEOTIDE SEQUENCE [LARGE SCALE GENOMIC DNA]</scope>
    <source>
        <strain evidence="2 3">CBS 119918</strain>
    </source>
</reference>
<dbReference type="InterPro" id="IPR002347">
    <property type="entry name" value="SDR_fam"/>
</dbReference>
<dbReference type="Gene3D" id="3.40.50.720">
    <property type="entry name" value="NAD(P)-binding Rossmann-like Domain"/>
    <property type="match status" value="1"/>
</dbReference>
<dbReference type="PRINTS" id="PR00081">
    <property type="entry name" value="GDHRDH"/>
</dbReference>
<accession>A0A072PME9</accession>
<dbReference type="VEuPathDB" id="FungiDB:A1O9_02809"/>
<dbReference type="GO" id="GO:0016491">
    <property type="term" value="F:oxidoreductase activity"/>
    <property type="evidence" value="ECO:0007669"/>
    <property type="project" value="TreeGrafter"/>
</dbReference>
<dbReference type="EMBL" id="AMGV01000002">
    <property type="protein sequence ID" value="KEF61244.1"/>
    <property type="molecule type" value="Genomic_DNA"/>
</dbReference>
<proteinExistence type="inferred from homology"/>
<dbReference type="PANTHER" id="PTHR43544">
    <property type="entry name" value="SHORT-CHAIN DEHYDROGENASE/REDUCTASE"/>
    <property type="match status" value="1"/>
</dbReference>
<dbReference type="InterPro" id="IPR036291">
    <property type="entry name" value="NAD(P)-bd_dom_sf"/>
</dbReference>
<protein>
    <submittedName>
        <fullName evidence="2">Uncharacterized protein</fullName>
    </submittedName>
</protein>
<gene>
    <name evidence="2" type="ORF">A1O9_02809</name>
</gene>
<sequence length="269" mass="30163">MAWAMVVPSSRGIGFALTRHLLRTLPSSVPIVATARSDLQRTKSKLLSNLELADSQISRLDVCECDVLKESSISDLAGYCKERYNDNSKEAGAHLRLAFLLPGMLHPERAPDKIEYDLALQTLKLNLLAPIMLVKHFAQFMPRKATKMAALHGLPDSSVLALMSARVGSIGDNRLGGWYSYRSSKAGVNQFVRSTDIYLKMQNGRNAMCVGLHPGTVKTDLSVQFWENTPKEKLFSTEFSAERLVDVVRWLDERGRGKCWDWDRKEIPP</sequence>
<dbReference type="GeneID" id="25277750"/>
<dbReference type="SUPFAM" id="SSF51735">
    <property type="entry name" value="NAD(P)-binding Rossmann-fold domains"/>
    <property type="match status" value="1"/>
</dbReference>
<evidence type="ECO:0000256" key="1">
    <source>
        <dbReference type="ARBA" id="ARBA00006484"/>
    </source>
</evidence>
<dbReference type="AlphaFoldDB" id="A0A072PME9"/>
<dbReference type="OrthoDB" id="5296at2759"/>
<evidence type="ECO:0000313" key="2">
    <source>
        <dbReference type="EMBL" id="KEF61244.1"/>
    </source>
</evidence>
<dbReference type="Proteomes" id="UP000027920">
    <property type="component" value="Unassembled WGS sequence"/>
</dbReference>
<organism evidence="2 3">
    <name type="scientific">Exophiala aquamarina CBS 119918</name>
    <dbReference type="NCBI Taxonomy" id="1182545"/>
    <lineage>
        <taxon>Eukaryota</taxon>
        <taxon>Fungi</taxon>
        <taxon>Dikarya</taxon>
        <taxon>Ascomycota</taxon>
        <taxon>Pezizomycotina</taxon>
        <taxon>Eurotiomycetes</taxon>
        <taxon>Chaetothyriomycetidae</taxon>
        <taxon>Chaetothyriales</taxon>
        <taxon>Herpotrichiellaceae</taxon>
        <taxon>Exophiala</taxon>
    </lineage>
</organism>